<evidence type="ECO:0000313" key="5">
    <source>
        <dbReference type="Proteomes" id="UP000005237"/>
    </source>
</evidence>
<evidence type="ECO:0000259" key="3">
    <source>
        <dbReference type="PROSITE" id="PS51670"/>
    </source>
</evidence>
<reference evidence="4" key="2">
    <citation type="submission" date="2022-06" db="UniProtKB">
        <authorList>
            <consortium name="EnsemblMetazoa"/>
        </authorList>
    </citation>
    <scope>IDENTIFICATION</scope>
    <source>
        <strain evidence="4">DF5081</strain>
    </source>
</reference>
<feature type="chain" id="PRO_5035864305" description="ShKT domain-containing protein" evidence="2">
    <location>
        <begin position="21"/>
        <end position="210"/>
    </location>
</feature>
<name>A0A8R1ID20_CAEJA</name>
<keyword evidence="2" id="KW-0732">Signal</keyword>
<evidence type="ECO:0000256" key="1">
    <source>
        <dbReference type="PROSITE-ProRule" id="PRU01005"/>
    </source>
</evidence>
<dbReference type="PROSITE" id="PS51670">
    <property type="entry name" value="SHKT"/>
    <property type="match status" value="2"/>
</dbReference>
<feature type="domain" description="ShKT" evidence="3">
    <location>
        <begin position="173"/>
        <end position="210"/>
    </location>
</feature>
<dbReference type="AlphaFoldDB" id="A0A8R1ID20"/>
<keyword evidence="1" id="KW-1015">Disulfide bond</keyword>
<dbReference type="Gene3D" id="1.10.10.1870">
    <property type="entry name" value="ShTK domain-like"/>
    <property type="match status" value="1"/>
</dbReference>
<feature type="disulfide bond" evidence="1">
    <location>
        <begin position="37"/>
        <end position="50"/>
    </location>
</feature>
<sequence length="210" mass="23235">MNRNLYFLLLTSTLATLGLCDSCQDNIQTCPDLENFCTNEDVKNQCPKTCGVCTTDTPFECMDKVNLCPNYVNECVQPSFQSLCPLTCKLCISPSQCMDHLVDCHVYTQPCTENMKLECPVTCGACSANNSTTVVPLTRTTFAPKTTAPPTTITRLTTRLTSRLTTTVAPTPCKDNSPNCTTWAKNGFCTNNFYTNEKKKEYCAKTCKLC</sequence>
<keyword evidence="5" id="KW-1185">Reference proteome</keyword>
<feature type="domain" description="ShKT" evidence="3">
    <location>
        <begin position="23"/>
        <end position="53"/>
    </location>
</feature>
<evidence type="ECO:0000313" key="4">
    <source>
        <dbReference type="EnsemblMetazoa" id="CJA28199.1"/>
    </source>
</evidence>
<reference evidence="5" key="1">
    <citation type="submission" date="2010-08" db="EMBL/GenBank/DDBJ databases">
        <authorList>
            <consortium name="Caenorhabditis japonica Sequencing Consortium"/>
            <person name="Wilson R.K."/>
        </authorList>
    </citation>
    <scope>NUCLEOTIDE SEQUENCE [LARGE SCALE GENOMIC DNA]</scope>
    <source>
        <strain evidence="5">DF5081</strain>
    </source>
</reference>
<evidence type="ECO:0000256" key="2">
    <source>
        <dbReference type="SAM" id="SignalP"/>
    </source>
</evidence>
<proteinExistence type="predicted"/>
<dbReference type="Proteomes" id="UP000005237">
    <property type="component" value="Unassembled WGS sequence"/>
</dbReference>
<organism evidence="4 5">
    <name type="scientific">Caenorhabditis japonica</name>
    <dbReference type="NCBI Taxonomy" id="281687"/>
    <lineage>
        <taxon>Eukaryota</taxon>
        <taxon>Metazoa</taxon>
        <taxon>Ecdysozoa</taxon>
        <taxon>Nematoda</taxon>
        <taxon>Chromadorea</taxon>
        <taxon>Rhabditida</taxon>
        <taxon>Rhabditina</taxon>
        <taxon>Rhabditomorpha</taxon>
        <taxon>Rhabditoidea</taxon>
        <taxon>Rhabditidae</taxon>
        <taxon>Peloderinae</taxon>
        <taxon>Caenorhabditis</taxon>
    </lineage>
</organism>
<dbReference type="PANTHER" id="PTHR21724:SF100">
    <property type="entry name" value="SHKT DOMAIN-CONTAINING PROTEIN"/>
    <property type="match status" value="1"/>
</dbReference>
<comment type="caution">
    <text evidence="1">Lacks conserved residue(s) required for the propagation of feature annotation.</text>
</comment>
<dbReference type="Gene3D" id="1.10.10.1940">
    <property type="match status" value="1"/>
</dbReference>
<dbReference type="PANTHER" id="PTHR21724">
    <property type="entry name" value="SHKT DOMAIN-CONTAINING PROTEIN"/>
    <property type="match status" value="1"/>
</dbReference>
<dbReference type="Pfam" id="PF01549">
    <property type="entry name" value="ShK"/>
    <property type="match status" value="4"/>
</dbReference>
<accession>A0A8R1ID20</accession>
<protein>
    <recommendedName>
        <fullName evidence="3">ShKT domain-containing protein</fullName>
    </recommendedName>
</protein>
<dbReference type="EnsemblMetazoa" id="CJA28199.1">
    <property type="protein sequence ID" value="CJA28199.1"/>
    <property type="gene ID" value="WBGene00183773"/>
</dbReference>
<dbReference type="SMART" id="SM00254">
    <property type="entry name" value="ShKT"/>
    <property type="match status" value="4"/>
</dbReference>
<feature type="signal peptide" evidence="2">
    <location>
        <begin position="1"/>
        <end position="20"/>
    </location>
</feature>
<dbReference type="InterPro" id="IPR003582">
    <property type="entry name" value="ShKT_dom"/>
</dbReference>